<evidence type="ECO:0000256" key="2">
    <source>
        <dbReference type="SAM" id="Phobius"/>
    </source>
</evidence>
<name>A0ABT8HVZ1_9BACL</name>
<feature type="domain" description="Flavinylation-associated cytochrome" evidence="3">
    <location>
        <begin position="78"/>
        <end position="135"/>
    </location>
</feature>
<keyword evidence="2" id="KW-1133">Transmembrane helix</keyword>
<protein>
    <submittedName>
        <fullName evidence="4">DUF4405 domain-containing protein</fullName>
    </submittedName>
</protein>
<keyword evidence="2" id="KW-0472">Membrane</keyword>
<evidence type="ECO:0000259" key="3">
    <source>
        <dbReference type="Pfam" id="PF14358"/>
    </source>
</evidence>
<evidence type="ECO:0000313" key="4">
    <source>
        <dbReference type="EMBL" id="MDN4524884.1"/>
    </source>
</evidence>
<dbReference type="Proteomes" id="UP001172721">
    <property type="component" value="Unassembled WGS sequence"/>
</dbReference>
<dbReference type="RefSeq" id="WP_301165924.1">
    <property type="nucleotide sequence ID" value="NZ_JAUHTR010000004.1"/>
</dbReference>
<feature type="region of interest" description="Disordered" evidence="1">
    <location>
        <begin position="201"/>
        <end position="263"/>
    </location>
</feature>
<comment type="caution">
    <text evidence="4">The sequence shown here is derived from an EMBL/GenBank/DDBJ whole genome shotgun (WGS) entry which is preliminary data.</text>
</comment>
<accession>A0ABT8HVZ1</accession>
<dbReference type="InterPro" id="IPR025517">
    <property type="entry name" value="DUF4405"/>
</dbReference>
<feature type="transmembrane region" description="Helical" evidence="2">
    <location>
        <begin position="154"/>
        <end position="175"/>
    </location>
</feature>
<evidence type="ECO:0000313" key="5">
    <source>
        <dbReference type="Proteomes" id="UP001172721"/>
    </source>
</evidence>
<feature type="compositionally biased region" description="Basic and acidic residues" evidence="1">
    <location>
        <begin position="239"/>
        <end position="263"/>
    </location>
</feature>
<keyword evidence="2" id="KW-0812">Transmembrane</keyword>
<feature type="compositionally biased region" description="Polar residues" evidence="1">
    <location>
        <begin position="216"/>
        <end position="231"/>
    </location>
</feature>
<dbReference type="Pfam" id="PF14358">
    <property type="entry name" value="DUF4405"/>
    <property type="match status" value="1"/>
</dbReference>
<organism evidence="4 5">
    <name type="scientific">Fictibacillus fluitans</name>
    <dbReference type="NCBI Taxonomy" id="3058422"/>
    <lineage>
        <taxon>Bacteria</taxon>
        <taxon>Bacillati</taxon>
        <taxon>Bacillota</taxon>
        <taxon>Bacilli</taxon>
        <taxon>Bacillales</taxon>
        <taxon>Fictibacillaceae</taxon>
        <taxon>Fictibacillus</taxon>
    </lineage>
</organism>
<feature type="transmembrane region" description="Helical" evidence="2">
    <location>
        <begin position="115"/>
        <end position="133"/>
    </location>
</feature>
<feature type="transmembrane region" description="Helical" evidence="2">
    <location>
        <begin position="272"/>
        <end position="292"/>
    </location>
</feature>
<proteinExistence type="predicted"/>
<feature type="transmembrane region" description="Helical" evidence="2">
    <location>
        <begin position="36"/>
        <end position="55"/>
    </location>
</feature>
<reference evidence="4" key="1">
    <citation type="submission" date="2023-07" db="EMBL/GenBank/DDBJ databases">
        <title>Fictibacillus sp. isolated from freshwater pond.</title>
        <authorList>
            <person name="Kirdat K."/>
            <person name="Bhat A."/>
            <person name="Mourya A."/>
            <person name="Yadav A."/>
        </authorList>
    </citation>
    <scope>NUCLEOTIDE SEQUENCE</scope>
    <source>
        <strain evidence="4">NE201</strain>
    </source>
</reference>
<feature type="transmembrane region" description="Helical" evidence="2">
    <location>
        <begin position="7"/>
        <end position="24"/>
    </location>
</feature>
<evidence type="ECO:0000256" key="1">
    <source>
        <dbReference type="SAM" id="MobiDB-lite"/>
    </source>
</evidence>
<gene>
    <name evidence="4" type="ORF">QYB97_10375</name>
</gene>
<dbReference type="SUPFAM" id="SSF81342">
    <property type="entry name" value="Transmembrane di-heme cytochromes"/>
    <property type="match status" value="1"/>
</dbReference>
<feature type="transmembrane region" description="Helical" evidence="2">
    <location>
        <begin position="76"/>
        <end position="95"/>
    </location>
</feature>
<dbReference type="InterPro" id="IPR016174">
    <property type="entry name" value="Di-haem_cyt_TM"/>
</dbReference>
<dbReference type="EMBL" id="JAUHTR010000004">
    <property type="protein sequence ID" value="MDN4524884.1"/>
    <property type="molecule type" value="Genomic_DNA"/>
</dbReference>
<sequence length="304" mass="34022">MKKINFVKFAVDVIMAVTFVLLFNKRVFGGMTFHEVAGTAIGVAFLTHIALNWKWIRNVTSKLFDKKLPGKTRFSYGLNLLLLLCMATIMISGIFVSRVLFPNVNIGNEGWFKMLHISLSFLTLIIVGIHVGMHWKWVINVWNQVLSIKEPKSWMNWVSKGAMAVVLVFGLFQIYETGFMARAASPFSLIGGNAFAAGKGMERDDDGDGGKPFNRPFQNERSNGTNENSEGQGPLDQGSFHHDRPAFGGEDHRGREGFGERGHEFGGKVSPLSVIATYTGIMAVFIIAAYYFTQWLSRRKRKTV</sequence>
<keyword evidence="5" id="KW-1185">Reference proteome</keyword>